<name>A0A518HHS6_9BACT</name>
<evidence type="ECO:0000256" key="8">
    <source>
        <dbReference type="ARBA" id="ARBA00023136"/>
    </source>
</evidence>
<keyword evidence="12" id="KW-1185">Reference proteome</keyword>
<dbReference type="AlphaFoldDB" id="A0A518HHS6"/>
<feature type="domain" description="PTS EIIA type-2" evidence="10">
    <location>
        <begin position="587"/>
        <end position="729"/>
    </location>
</feature>
<evidence type="ECO:0000313" key="12">
    <source>
        <dbReference type="Proteomes" id="UP000319004"/>
    </source>
</evidence>
<evidence type="ECO:0000313" key="11">
    <source>
        <dbReference type="EMBL" id="QDV40380.1"/>
    </source>
</evidence>
<evidence type="ECO:0000256" key="6">
    <source>
        <dbReference type="ARBA" id="ARBA00022989"/>
    </source>
</evidence>
<feature type="transmembrane region" description="Helical" evidence="9">
    <location>
        <begin position="222"/>
        <end position="255"/>
    </location>
</feature>
<dbReference type="Pfam" id="PF00359">
    <property type="entry name" value="PTS_EIIA_2"/>
    <property type="match status" value="1"/>
</dbReference>
<proteinExistence type="predicted"/>
<sequence length="729" mass="80689">MHTNEILTSFTLAAALGVCLFTVASYLRTSPIVLLLVGGVVAGPEVLGLVHPDALGDGLRTIVSLAVAIILFEGGLTLDLRGYRTVSQEICRVLTIGVLVTWIGTAVLLRLIFGFDIAFCVLAASLVIVTGPTVIGPLLHRIRVQSKLHHILHWEGVLIDPIGVFLALLSFEFYVSTDGTQQLVVKDFLLRFAVGVVFGIAFGFLMDLLLRRQWISKGQTNIFVLAMAMLNFAVADLAIGESGLLSVTVAGLVLGSRKTPQLREIVSYKIELKDFAIGLLFVLLAANLELRAFIEFGWNLILAVTGIMLIVRPLNIFLSTGQSILTLKEKLFLCWIAPRGIVAASMASVFALELRRRGIENAVFLESFTYSVIAGTVVVQGFTAGSVGRWLGVVRPVPTGWIIVGAHALGREVAKFFTRHGVDVVLIDTNAREVRAAERDGLIAINEDAMQVNPEKHAAFYRCGNLLALTANADLNRMLCRRWSELLEEATLFRWEKSGYQTANHEHLLVGRRIWTELPLNHWMHPNSESPPLDIRLRATDALPEPENVLITVRDGRVVPGDARELHDDDVEWLVYDPRGEQETSVLPLIQENVIFTSQTDLRELYREMLLQLRNQLPGIDAEQMLVEIWRHEEDYTSLLGHGIALPHTWSSAVDRATLMVARPTSPLFCPLTELPIEIVFMLLSPAGQPDEHLACLSYIARLIGTQSQRERILAAADPAELHRLIVRS</sequence>
<keyword evidence="4" id="KW-1003">Cell membrane</keyword>
<dbReference type="SUPFAM" id="SSF55804">
    <property type="entry name" value="Phoshotransferase/anion transport protein"/>
    <property type="match status" value="1"/>
</dbReference>
<dbReference type="Proteomes" id="UP000319004">
    <property type="component" value="Chromosome"/>
</dbReference>
<keyword evidence="2" id="KW-0813">Transport</keyword>
<dbReference type="Gene3D" id="3.40.930.10">
    <property type="entry name" value="Mannitol-specific EII, Chain A"/>
    <property type="match status" value="1"/>
</dbReference>
<feature type="transmembrane region" description="Helical" evidence="9">
    <location>
        <begin position="32"/>
        <end position="52"/>
    </location>
</feature>
<dbReference type="GO" id="GO:0005886">
    <property type="term" value="C:plasma membrane"/>
    <property type="evidence" value="ECO:0007669"/>
    <property type="project" value="UniProtKB-SubCell"/>
</dbReference>
<dbReference type="InterPro" id="IPR038770">
    <property type="entry name" value="Na+/solute_symporter_sf"/>
</dbReference>
<feature type="transmembrane region" description="Helical" evidence="9">
    <location>
        <begin position="115"/>
        <end position="139"/>
    </location>
</feature>
<feature type="transmembrane region" description="Helical" evidence="9">
    <location>
        <begin position="6"/>
        <end position="27"/>
    </location>
</feature>
<dbReference type="Pfam" id="PF00999">
    <property type="entry name" value="Na_H_Exchanger"/>
    <property type="match status" value="1"/>
</dbReference>
<dbReference type="Gene3D" id="1.20.1530.20">
    <property type="match status" value="1"/>
</dbReference>
<accession>A0A518HHS6</accession>
<feature type="transmembrane region" description="Helical" evidence="9">
    <location>
        <begin position="300"/>
        <end position="318"/>
    </location>
</feature>
<feature type="transmembrane region" description="Helical" evidence="9">
    <location>
        <begin position="188"/>
        <end position="210"/>
    </location>
</feature>
<evidence type="ECO:0000259" key="10">
    <source>
        <dbReference type="PROSITE" id="PS51094"/>
    </source>
</evidence>
<dbReference type="InterPro" id="IPR003148">
    <property type="entry name" value="RCK_N"/>
</dbReference>
<dbReference type="Pfam" id="PF02254">
    <property type="entry name" value="TrkA_N"/>
    <property type="match status" value="1"/>
</dbReference>
<dbReference type="OrthoDB" id="570124at2"/>
<dbReference type="PANTHER" id="PTHR32507:SF0">
    <property type="entry name" value="NA(+)_H(+) ANTIPORTER 2-RELATED"/>
    <property type="match status" value="1"/>
</dbReference>
<evidence type="ECO:0000256" key="4">
    <source>
        <dbReference type="ARBA" id="ARBA00022475"/>
    </source>
</evidence>
<keyword evidence="6 9" id="KW-1133">Transmembrane helix</keyword>
<keyword evidence="3" id="KW-0050">Antiport</keyword>
<gene>
    <name evidence="11" type="primary">nhaP2_1</name>
    <name evidence="11" type="ORF">Enr13x_01860</name>
</gene>
<dbReference type="InterPro" id="IPR002178">
    <property type="entry name" value="PTS_EIIA_type-2_dom"/>
</dbReference>
<evidence type="ECO:0000256" key="5">
    <source>
        <dbReference type="ARBA" id="ARBA00022692"/>
    </source>
</evidence>
<evidence type="ECO:0000256" key="1">
    <source>
        <dbReference type="ARBA" id="ARBA00004651"/>
    </source>
</evidence>
<dbReference type="InterPro" id="IPR006153">
    <property type="entry name" value="Cation/H_exchanger_TM"/>
</dbReference>
<keyword evidence="8 9" id="KW-0472">Membrane</keyword>
<keyword evidence="7" id="KW-0406">Ion transport</keyword>
<feature type="transmembrane region" description="Helical" evidence="9">
    <location>
        <begin position="90"/>
        <end position="109"/>
    </location>
</feature>
<dbReference type="PANTHER" id="PTHR32507">
    <property type="entry name" value="NA(+)/H(+) ANTIPORTER 1"/>
    <property type="match status" value="1"/>
</dbReference>
<feature type="transmembrane region" description="Helical" evidence="9">
    <location>
        <begin position="58"/>
        <end position="78"/>
    </location>
</feature>
<dbReference type="GO" id="GO:0015297">
    <property type="term" value="F:antiporter activity"/>
    <property type="evidence" value="ECO:0007669"/>
    <property type="project" value="UniProtKB-KW"/>
</dbReference>
<dbReference type="RefSeq" id="WP_145384242.1">
    <property type="nucleotide sequence ID" value="NZ_CP037423.1"/>
</dbReference>
<dbReference type="SUPFAM" id="SSF51735">
    <property type="entry name" value="NAD(P)-binding Rossmann-fold domains"/>
    <property type="match status" value="1"/>
</dbReference>
<feature type="transmembrane region" description="Helical" evidence="9">
    <location>
        <begin position="151"/>
        <end position="176"/>
    </location>
</feature>
<comment type="subcellular location">
    <subcellularLocation>
        <location evidence="1">Cell membrane</location>
        <topology evidence="1">Multi-pass membrane protein</topology>
    </subcellularLocation>
</comment>
<reference evidence="11 12" key="1">
    <citation type="submission" date="2019-03" db="EMBL/GenBank/DDBJ databases">
        <title>Deep-cultivation of Planctomycetes and their phenomic and genomic characterization uncovers novel biology.</title>
        <authorList>
            <person name="Wiegand S."/>
            <person name="Jogler M."/>
            <person name="Boedeker C."/>
            <person name="Pinto D."/>
            <person name="Vollmers J."/>
            <person name="Rivas-Marin E."/>
            <person name="Kohn T."/>
            <person name="Peeters S.H."/>
            <person name="Heuer A."/>
            <person name="Rast P."/>
            <person name="Oberbeckmann S."/>
            <person name="Bunk B."/>
            <person name="Jeske O."/>
            <person name="Meyerdierks A."/>
            <person name="Storesund J.E."/>
            <person name="Kallscheuer N."/>
            <person name="Luecker S."/>
            <person name="Lage O.M."/>
            <person name="Pohl T."/>
            <person name="Merkel B.J."/>
            <person name="Hornburger P."/>
            <person name="Mueller R.-W."/>
            <person name="Bruemmer F."/>
            <person name="Labrenz M."/>
            <person name="Spormann A.M."/>
            <person name="Op den Camp H."/>
            <person name="Overmann J."/>
            <person name="Amann R."/>
            <person name="Jetten M.S.M."/>
            <person name="Mascher T."/>
            <person name="Medema M.H."/>
            <person name="Devos D.P."/>
            <person name="Kaster A.-K."/>
            <person name="Ovreas L."/>
            <person name="Rohde M."/>
            <person name="Galperin M.Y."/>
            <person name="Jogler C."/>
        </authorList>
    </citation>
    <scope>NUCLEOTIDE SEQUENCE [LARGE SCALE GENOMIC DNA]</scope>
    <source>
        <strain evidence="11 12">Enr13</strain>
    </source>
</reference>
<dbReference type="KEGG" id="snep:Enr13x_01860"/>
<feature type="transmembrane region" description="Helical" evidence="9">
    <location>
        <begin position="330"/>
        <end position="352"/>
    </location>
</feature>
<dbReference type="InterPro" id="IPR036291">
    <property type="entry name" value="NAD(P)-bd_dom_sf"/>
</dbReference>
<dbReference type="EMBL" id="CP037423">
    <property type="protein sequence ID" value="QDV40380.1"/>
    <property type="molecule type" value="Genomic_DNA"/>
</dbReference>
<evidence type="ECO:0000256" key="2">
    <source>
        <dbReference type="ARBA" id="ARBA00022448"/>
    </source>
</evidence>
<dbReference type="InterPro" id="IPR016152">
    <property type="entry name" value="PTrfase/Anion_transptr"/>
</dbReference>
<dbReference type="PROSITE" id="PS51094">
    <property type="entry name" value="PTS_EIIA_TYPE_2"/>
    <property type="match status" value="1"/>
</dbReference>
<evidence type="ECO:0000256" key="9">
    <source>
        <dbReference type="SAM" id="Phobius"/>
    </source>
</evidence>
<dbReference type="Gene3D" id="3.40.50.720">
    <property type="entry name" value="NAD(P)-binding Rossmann-like Domain"/>
    <property type="match status" value="1"/>
</dbReference>
<evidence type="ECO:0000256" key="3">
    <source>
        <dbReference type="ARBA" id="ARBA00022449"/>
    </source>
</evidence>
<protein>
    <submittedName>
        <fullName evidence="11">K(+)/H(+) antiporter NhaP2</fullName>
    </submittedName>
</protein>
<evidence type="ECO:0000256" key="7">
    <source>
        <dbReference type="ARBA" id="ARBA00023065"/>
    </source>
</evidence>
<dbReference type="GO" id="GO:0006813">
    <property type="term" value="P:potassium ion transport"/>
    <property type="evidence" value="ECO:0007669"/>
    <property type="project" value="InterPro"/>
</dbReference>
<organism evidence="11 12">
    <name type="scientific">Stieleria neptunia</name>
    <dbReference type="NCBI Taxonomy" id="2527979"/>
    <lineage>
        <taxon>Bacteria</taxon>
        <taxon>Pseudomonadati</taxon>
        <taxon>Planctomycetota</taxon>
        <taxon>Planctomycetia</taxon>
        <taxon>Pirellulales</taxon>
        <taxon>Pirellulaceae</taxon>
        <taxon>Stieleria</taxon>
    </lineage>
</organism>
<keyword evidence="5 9" id="KW-0812">Transmembrane</keyword>
<dbReference type="GO" id="GO:1902600">
    <property type="term" value="P:proton transmembrane transport"/>
    <property type="evidence" value="ECO:0007669"/>
    <property type="project" value="InterPro"/>
</dbReference>